<keyword evidence="1" id="KW-0808">Transferase</keyword>
<reference evidence="1 2" key="1">
    <citation type="submission" date="2019-04" db="EMBL/GenBank/DDBJ databases">
        <title>Herbidospora sp. NEAU-GS14.nov., a novel actinomycete isolated from soil.</title>
        <authorList>
            <person name="Han L."/>
        </authorList>
    </citation>
    <scope>NUCLEOTIDE SEQUENCE [LARGE SCALE GENOMIC DNA]</scope>
    <source>
        <strain evidence="1 2">NEAU-GS14</strain>
    </source>
</reference>
<dbReference type="SUPFAM" id="SSF53383">
    <property type="entry name" value="PLP-dependent transferases"/>
    <property type="match status" value="1"/>
</dbReference>
<dbReference type="EMBL" id="SZQA01000031">
    <property type="protein sequence ID" value="TKK84979.1"/>
    <property type="molecule type" value="Genomic_DNA"/>
</dbReference>
<dbReference type="RefSeq" id="WP_137250014.1">
    <property type="nucleotide sequence ID" value="NZ_SZQA01000031.1"/>
</dbReference>
<gene>
    <name evidence="1" type="ORF">FDA94_27740</name>
</gene>
<dbReference type="InterPro" id="IPR024551">
    <property type="entry name" value="AspAT_Ic"/>
</dbReference>
<dbReference type="OrthoDB" id="199743at2"/>
<dbReference type="InterPro" id="IPR015421">
    <property type="entry name" value="PyrdxlP-dep_Trfase_major"/>
</dbReference>
<dbReference type="Pfam" id="PF12897">
    <property type="entry name" value="Asp_aminotransf"/>
    <property type="match status" value="1"/>
</dbReference>
<dbReference type="Proteomes" id="UP000308705">
    <property type="component" value="Unassembled WGS sequence"/>
</dbReference>
<proteinExistence type="predicted"/>
<comment type="caution">
    <text evidence="1">The sequence shown here is derived from an EMBL/GenBank/DDBJ whole genome shotgun (WGS) entry which is preliminary data.</text>
</comment>
<protein>
    <submittedName>
        <fullName evidence="1">Aminotransferase class I/II-fold pyridoxal phosphate-dependent enzyme</fullName>
    </submittedName>
</protein>
<dbReference type="Gene3D" id="3.40.640.10">
    <property type="entry name" value="Type I PLP-dependent aspartate aminotransferase-like (Major domain)"/>
    <property type="match status" value="1"/>
</dbReference>
<evidence type="ECO:0000313" key="2">
    <source>
        <dbReference type="Proteomes" id="UP000308705"/>
    </source>
</evidence>
<dbReference type="InterPro" id="IPR015424">
    <property type="entry name" value="PyrdxlP-dep_Trfase"/>
</dbReference>
<accession>A0A4U3M9M7</accession>
<dbReference type="AlphaFoldDB" id="A0A4U3M9M7"/>
<dbReference type="InterPro" id="IPR015422">
    <property type="entry name" value="PyrdxlP-dep_Trfase_small"/>
</dbReference>
<dbReference type="Gene3D" id="3.90.1150.10">
    <property type="entry name" value="Aspartate Aminotransferase, domain 1"/>
    <property type="match status" value="1"/>
</dbReference>
<dbReference type="PANTHER" id="PTHR43799">
    <property type="entry name" value="AMINOTRANSFERASE, PUTATIVE-RELATED"/>
    <property type="match status" value="1"/>
</dbReference>
<dbReference type="CDD" id="cd00609">
    <property type="entry name" value="AAT_like"/>
    <property type="match status" value="1"/>
</dbReference>
<dbReference type="PANTHER" id="PTHR43799:SF1">
    <property type="entry name" value="ASPARTATE AMINOTRANSFERASE"/>
    <property type="match status" value="1"/>
</dbReference>
<name>A0A4U3M9M7_9ACTN</name>
<keyword evidence="1" id="KW-0032">Aminotransferase</keyword>
<organism evidence="1 2">
    <name type="scientific">Herbidospora galbida</name>
    <dbReference type="NCBI Taxonomy" id="2575442"/>
    <lineage>
        <taxon>Bacteria</taxon>
        <taxon>Bacillati</taxon>
        <taxon>Actinomycetota</taxon>
        <taxon>Actinomycetes</taxon>
        <taxon>Streptosporangiales</taxon>
        <taxon>Streptosporangiaceae</taxon>
        <taxon>Herbidospora</taxon>
    </lineage>
</organism>
<sequence length="405" mass="43247">MSDVRAEYEELKARGLKLDLTRGKPASAQLDLSTPMLSLPGTSYRSADGTDTRNYGGLNGLAELRALFSGFLQVPASQLIVGGNSSLALMHDAIVHCLLGVPLGAARRWADAERVAFLAPVPGYDRHFALCERFGIELIPVAMTPAGPDMDEVERLVAADPAIKGIWCVPKYSNPDGTTYSAETVARLATMTTAAPDFRIFWDNAYAIHHLFDEEAELADLLALATEAGNANRVFVFGSTSKVTLAGSGVSFFGGSPETIAWFLGYMGKGTIGADKVNQLRHVEFLRDEDGVRAHMRAHADLIRPKFETVDRILSKELSGLATWSSPLGGYFISLSVPEGTAKEVVRRAAEAGIALTPAGATHPYGKDPSDSVIRIAPTFPDTAELEAAISGLAVCVRLGAAERA</sequence>
<evidence type="ECO:0000313" key="1">
    <source>
        <dbReference type="EMBL" id="TKK84979.1"/>
    </source>
</evidence>
<dbReference type="GO" id="GO:0004069">
    <property type="term" value="F:L-aspartate:2-oxoglutarate aminotransferase activity"/>
    <property type="evidence" value="ECO:0007669"/>
    <property type="project" value="InterPro"/>
</dbReference>
<keyword evidence="2" id="KW-1185">Reference proteome</keyword>